<evidence type="ECO:0000256" key="4">
    <source>
        <dbReference type="ARBA" id="ARBA00035216"/>
    </source>
</evidence>
<dbReference type="Proteomes" id="UP000694570">
    <property type="component" value="Unplaced"/>
</dbReference>
<reference evidence="6" key="1">
    <citation type="submission" date="2025-08" db="UniProtKB">
        <authorList>
            <consortium name="Ensembl"/>
        </authorList>
    </citation>
    <scope>IDENTIFICATION</scope>
</reference>
<evidence type="ECO:0000256" key="1">
    <source>
        <dbReference type="ARBA" id="ARBA00005640"/>
    </source>
</evidence>
<name>A0A8D0Y7L1_PIG</name>
<dbReference type="GO" id="GO:1990904">
    <property type="term" value="C:ribonucleoprotein complex"/>
    <property type="evidence" value="ECO:0007669"/>
    <property type="project" value="UniProtKB-KW"/>
</dbReference>
<dbReference type="Ensembl" id="ENSSSCT00030099272.1">
    <property type="protein sequence ID" value="ENSSSCP00030045691.1"/>
    <property type="gene ID" value="ENSSSCG00030070972.1"/>
</dbReference>
<dbReference type="PANTHER" id="PTHR11722:SF0">
    <property type="entry name" value="LARGE RIBOSOMAL SUBUNIT PROTEIN EL13"/>
    <property type="match status" value="1"/>
</dbReference>
<dbReference type="InterPro" id="IPR001380">
    <property type="entry name" value="Ribosomal_eL13"/>
</dbReference>
<keyword evidence="2" id="KW-0689">Ribosomal protein</keyword>
<evidence type="ECO:0000313" key="6">
    <source>
        <dbReference type="Ensembl" id="ENSSSCP00030045691.1"/>
    </source>
</evidence>
<dbReference type="Pfam" id="PF01294">
    <property type="entry name" value="Ribosomal_L13e"/>
    <property type="match status" value="1"/>
</dbReference>
<protein>
    <recommendedName>
        <fullName evidence="4">Large ribosomal subunit protein eL13</fullName>
    </recommendedName>
    <alternativeName>
        <fullName evidence="5">60S ribosomal protein L13</fullName>
    </alternativeName>
</protein>
<organism evidence="6 7">
    <name type="scientific">Sus scrofa</name>
    <name type="common">Pig</name>
    <dbReference type="NCBI Taxonomy" id="9823"/>
    <lineage>
        <taxon>Eukaryota</taxon>
        <taxon>Metazoa</taxon>
        <taxon>Chordata</taxon>
        <taxon>Craniata</taxon>
        <taxon>Vertebrata</taxon>
        <taxon>Euteleostomi</taxon>
        <taxon>Mammalia</taxon>
        <taxon>Eutheria</taxon>
        <taxon>Laurasiatheria</taxon>
        <taxon>Artiodactyla</taxon>
        <taxon>Suina</taxon>
        <taxon>Suidae</taxon>
        <taxon>Sus</taxon>
    </lineage>
</organism>
<keyword evidence="3" id="KW-0687">Ribonucleoprotein</keyword>
<evidence type="ECO:0000313" key="7">
    <source>
        <dbReference type="Proteomes" id="UP000694570"/>
    </source>
</evidence>
<evidence type="ECO:0000256" key="3">
    <source>
        <dbReference type="ARBA" id="ARBA00023274"/>
    </source>
</evidence>
<proteinExistence type="inferred from homology"/>
<dbReference type="PANTHER" id="PTHR11722">
    <property type="entry name" value="60S RIBOSOMAL PROTEIN L13"/>
    <property type="match status" value="1"/>
</dbReference>
<comment type="similarity">
    <text evidence="1">Belongs to the eukaryotic ribosomal protein eL13 family.</text>
</comment>
<sequence>MAPSRNGMILKPHFHKDWQQCVATWFNQPVCKIHRHQGPARQGWPHGPMPCSPCDLCQCLTLWHTSKKGQGSCRTGCGEEKIKCCWHLVVKKIFF</sequence>
<dbReference type="GO" id="GO:0005840">
    <property type="term" value="C:ribosome"/>
    <property type="evidence" value="ECO:0007669"/>
    <property type="project" value="UniProtKB-KW"/>
</dbReference>
<evidence type="ECO:0000256" key="2">
    <source>
        <dbReference type="ARBA" id="ARBA00022980"/>
    </source>
</evidence>
<dbReference type="GO" id="GO:0003735">
    <property type="term" value="F:structural constituent of ribosome"/>
    <property type="evidence" value="ECO:0007669"/>
    <property type="project" value="InterPro"/>
</dbReference>
<evidence type="ECO:0000256" key="5">
    <source>
        <dbReference type="ARBA" id="ARBA00035321"/>
    </source>
</evidence>
<dbReference type="AlphaFoldDB" id="A0A8D0Y7L1"/>
<dbReference type="GO" id="GO:0006412">
    <property type="term" value="P:translation"/>
    <property type="evidence" value="ECO:0007669"/>
    <property type="project" value="InterPro"/>
</dbReference>
<accession>A0A8D0Y7L1</accession>